<reference evidence="2" key="1">
    <citation type="journal article" date="2016" name="Ticks Tick Borne Dis.">
        <title>De novo assembly and annotation of the salivary gland transcriptome of Rhipicephalus appendiculatus male and female ticks during blood feeding.</title>
        <authorList>
            <person name="de Castro M.H."/>
            <person name="de Klerk D."/>
            <person name="Pienaar R."/>
            <person name="Latif A.A."/>
            <person name="Rees D.J."/>
            <person name="Mans B.J."/>
        </authorList>
    </citation>
    <scope>NUCLEOTIDE SEQUENCE</scope>
    <source>
        <tissue evidence="2">Salivary glands</tissue>
    </source>
</reference>
<dbReference type="InterPro" id="IPR012674">
    <property type="entry name" value="Calycin"/>
</dbReference>
<sequence>MWAGALFLVFGLIVDVYGGSLNDLIEALNTTRPIWLYKQSYKQSPEAPGRICVHWNKNNLSKTLYIFDNGFKQDGDYHNDKNMHAELSDRGAGVMDVTYKREGGKSTQVYYTLDEWHRNETCFILTRNINGYYACDLYLWEQNLRGRHTACDARYHEICNEGPAVFWEDQCM</sequence>
<feature type="chain" id="PRO_5007286104" evidence="1">
    <location>
        <begin position="19"/>
        <end position="172"/>
    </location>
</feature>
<accession>A0A131YTY4</accession>
<dbReference type="EMBL" id="GEDV01006489">
    <property type="protein sequence ID" value="JAP82068.1"/>
    <property type="molecule type" value="Transcribed_RNA"/>
</dbReference>
<dbReference type="AlphaFoldDB" id="A0A131YTY4"/>
<evidence type="ECO:0000313" key="2">
    <source>
        <dbReference type="EMBL" id="JAP82068.1"/>
    </source>
</evidence>
<keyword evidence="1" id="KW-0732">Signal</keyword>
<protein>
    <submittedName>
        <fullName evidence="2">Lipocalin</fullName>
    </submittedName>
</protein>
<dbReference type="SUPFAM" id="SSF50814">
    <property type="entry name" value="Lipocalins"/>
    <property type="match status" value="1"/>
</dbReference>
<dbReference type="Gene3D" id="2.40.128.20">
    <property type="match status" value="1"/>
</dbReference>
<name>A0A131YTY4_RHIAP</name>
<proteinExistence type="predicted"/>
<feature type="signal peptide" evidence="1">
    <location>
        <begin position="1"/>
        <end position="18"/>
    </location>
</feature>
<organism evidence="2">
    <name type="scientific">Rhipicephalus appendiculatus</name>
    <name type="common">Brown ear tick</name>
    <dbReference type="NCBI Taxonomy" id="34631"/>
    <lineage>
        <taxon>Eukaryota</taxon>
        <taxon>Metazoa</taxon>
        <taxon>Ecdysozoa</taxon>
        <taxon>Arthropoda</taxon>
        <taxon>Chelicerata</taxon>
        <taxon>Arachnida</taxon>
        <taxon>Acari</taxon>
        <taxon>Parasitiformes</taxon>
        <taxon>Ixodida</taxon>
        <taxon>Ixodoidea</taxon>
        <taxon>Ixodidae</taxon>
        <taxon>Rhipicephalinae</taxon>
        <taxon>Rhipicephalus</taxon>
        <taxon>Rhipicephalus</taxon>
    </lineage>
</organism>
<evidence type="ECO:0000256" key="1">
    <source>
        <dbReference type="SAM" id="SignalP"/>
    </source>
</evidence>